<evidence type="ECO:0000313" key="4">
    <source>
        <dbReference type="EMBL" id="TBO41424.1"/>
    </source>
</evidence>
<dbReference type="PANTHER" id="PTHR48081">
    <property type="entry name" value="AB HYDROLASE SUPERFAMILY PROTEIN C4A8.06C"/>
    <property type="match status" value="1"/>
</dbReference>
<dbReference type="InterPro" id="IPR050300">
    <property type="entry name" value="GDXG_lipolytic_enzyme"/>
</dbReference>
<dbReference type="EMBL" id="SIXF01000013">
    <property type="protein sequence ID" value="TBO41424.1"/>
    <property type="molecule type" value="Genomic_DNA"/>
</dbReference>
<keyword evidence="2" id="KW-0732">Signal</keyword>
<evidence type="ECO:0000259" key="3">
    <source>
        <dbReference type="Pfam" id="PF20434"/>
    </source>
</evidence>
<keyword evidence="5" id="KW-1185">Reference proteome</keyword>
<comment type="caution">
    <text evidence="4">The sequence shown here is derived from an EMBL/GenBank/DDBJ whole genome shotgun (WGS) entry which is preliminary data.</text>
</comment>
<reference evidence="4 5" key="1">
    <citation type="submission" date="2019-02" db="EMBL/GenBank/DDBJ databases">
        <title>Pedobacter kyonggii whole genome sequence analysis.</title>
        <authorList>
            <person name="Dahal R.H."/>
        </authorList>
    </citation>
    <scope>NUCLEOTIDE SEQUENCE [LARGE SCALE GENOMIC DNA]</scope>
    <source>
        <strain evidence="4 5">K-4-11-1</strain>
    </source>
</reference>
<feature type="chain" id="PRO_5020649276" evidence="2">
    <location>
        <begin position="24"/>
        <end position="283"/>
    </location>
</feature>
<gene>
    <name evidence="4" type="ORF">EYS08_14415</name>
</gene>
<keyword evidence="1 4" id="KW-0378">Hydrolase</keyword>
<evidence type="ECO:0000313" key="5">
    <source>
        <dbReference type="Proteomes" id="UP000291819"/>
    </source>
</evidence>
<evidence type="ECO:0000256" key="1">
    <source>
        <dbReference type="ARBA" id="ARBA00022801"/>
    </source>
</evidence>
<dbReference type="InterPro" id="IPR029058">
    <property type="entry name" value="AB_hydrolase_fold"/>
</dbReference>
<proteinExistence type="predicted"/>
<evidence type="ECO:0000256" key="2">
    <source>
        <dbReference type="SAM" id="SignalP"/>
    </source>
</evidence>
<feature type="domain" description="BD-FAE-like" evidence="3">
    <location>
        <begin position="43"/>
        <end position="239"/>
    </location>
</feature>
<protein>
    <submittedName>
        <fullName evidence="4">Alpha/beta hydrolase</fullName>
    </submittedName>
</protein>
<sequence length="283" mass="31505">MMKKAILIKVLIFLLLGSMDAMAQQDTVKLKDVKYGGFERNLMDVYLPPGRAPKTPFVILIHGGAWVQAGKEYVRDFQQYLLSQGIASVNINHRYANDSTVHYKQIMEDVDSAVKYCADHAGEWNTRADGFSTAGFSSGAHLALLYGYTSKRKINAIVDFSGPNNFTDTATLNYCVKAGLIGLVEKITGDRFTGVSHVPASFSLASPYTHVKNIPTFIAHGTIDPVVKVIQSQQLAQKLQRMHIPLKFIEVEGLAHDLDKKPQEKLKLYLSAVAWLKKYGQKR</sequence>
<dbReference type="AlphaFoldDB" id="A0A4Q9HB97"/>
<dbReference type="Proteomes" id="UP000291819">
    <property type="component" value="Unassembled WGS sequence"/>
</dbReference>
<accession>A0A4Q9HB97</accession>
<dbReference type="GO" id="GO:0016787">
    <property type="term" value="F:hydrolase activity"/>
    <property type="evidence" value="ECO:0007669"/>
    <property type="project" value="UniProtKB-KW"/>
</dbReference>
<dbReference type="RefSeq" id="WP_131030705.1">
    <property type="nucleotide sequence ID" value="NZ_SIXF01000013.1"/>
</dbReference>
<feature type="signal peptide" evidence="2">
    <location>
        <begin position="1"/>
        <end position="23"/>
    </location>
</feature>
<dbReference type="PANTHER" id="PTHR48081:SF33">
    <property type="entry name" value="KYNURENINE FORMAMIDASE"/>
    <property type="match status" value="1"/>
</dbReference>
<dbReference type="OrthoDB" id="9777975at2"/>
<dbReference type="InterPro" id="IPR049492">
    <property type="entry name" value="BD-FAE-like_dom"/>
</dbReference>
<dbReference type="Gene3D" id="3.40.50.1820">
    <property type="entry name" value="alpha/beta hydrolase"/>
    <property type="match status" value="1"/>
</dbReference>
<organism evidence="4 5">
    <name type="scientific">Pedobacter kyonggii</name>
    <dbReference type="NCBI Taxonomy" id="1926871"/>
    <lineage>
        <taxon>Bacteria</taxon>
        <taxon>Pseudomonadati</taxon>
        <taxon>Bacteroidota</taxon>
        <taxon>Sphingobacteriia</taxon>
        <taxon>Sphingobacteriales</taxon>
        <taxon>Sphingobacteriaceae</taxon>
        <taxon>Pedobacter</taxon>
    </lineage>
</organism>
<dbReference type="SUPFAM" id="SSF53474">
    <property type="entry name" value="alpha/beta-Hydrolases"/>
    <property type="match status" value="1"/>
</dbReference>
<dbReference type="Pfam" id="PF20434">
    <property type="entry name" value="BD-FAE"/>
    <property type="match status" value="1"/>
</dbReference>
<name>A0A4Q9HB97_9SPHI</name>